<comment type="caution">
    <text evidence="1">The sequence shown here is derived from an EMBL/GenBank/DDBJ whole genome shotgun (WGS) entry which is preliminary data.</text>
</comment>
<dbReference type="AlphaFoldDB" id="A0AAE3A9G4"/>
<keyword evidence="2" id="KW-1185">Reference proteome</keyword>
<reference evidence="1 2" key="1">
    <citation type="submission" date="2021-10" db="EMBL/GenBank/DDBJ databases">
        <title>Anaerobic single-cell dispensing facilitates the cultivation of human gut bacteria.</title>
        <authorList>
            <person name="Afrizal A."/>
        </authorList>
    </citation>
    <scope>NUCLEOTIDE SEQUENCE [LARGE SCALE GENOMIC DNA]</scope>
    <source>
        <strain evidence="1 2">CLA-AA-H276</strain>
    </source>
</reference>
<evidence type="ECO:0000313" key="2">
    <source>
        <dbReference type="Proteomes" id="UP001198220"/>
    </source>
</evidence>
<name>A0AAE3A9G4_9FIRM</name>
<dbReference type="RefSeq" id="WP_227589413.1">
    <property type="nucleotide sequence ID" value="NZ_JAJEPS010000005.1"/>
</dbReference>
<evidence type="ECO:0000313" key="1">
    <source>
        <dbReference type="EMBL" id="MCC2125966.1"/>
    </source>
</evidence>
<sequence length="199" mass="23219">MIKRQISFLFEDPGFCIDVFCTIAEPVRYYNRDTESGAWYSSTPDWNENGSLIREDLIFEVIADGVVCALDGNGNFEGKKPFVPFCQFRQSLVQSVHTQYPHLQNQEALREKLLSLPDVIETVGHGWYWENWLFATDFENTVEEAVDSAEWLNSQFHILAVRYTHKPTGFVFTNYRFRDKRAEAKSSGHDLLLYDWKDQ</sequence>
<dbReference type="EMBL" id="JAJEPS010000005">
    <property type="protein sequence ID" value="MCC2125966.1"/>
    <property type="molecule type" value="Genomic_DNA"/>
</dbReference>
<gene>
    <name evidence="1" type="ORF">LKD36_07215</name>
</gene>
<dbReference type="Proteomes" id="UP001198220">
    <property type="component" value="Unassembled WGS sequence"/>
</dbReference>
<accession>A0AAE3A9G4</accession>
<proteinExistence type="predicted"/>
<organism evidence="1 2">
    <name type="scientific">Hominiventricola filiformis</name>
    <dbReference type="NCBI Taxonomy" id="2885352"/>
    <lineage>
        <taxon>Bacteria</taxon>
        <taxon>Bacillati</taxon>
        <taxon>Bacillota</taxon>
        <taxon>Clostridia</taxon>
        <taxon>Lachnospirales</taxon>
        <taxon>Lachnospiraceae</taxon>
        <taxon>Hominiventricola</taxon>
    </lineage>
</organism>
<protein>
    <submittedName>
        <fullName evidence="1">Uncharacterized protein</fullName>
    </submittedName>
</protein>